<evidence type="ECO:0000256" key="1">
    <source>
        <dbReference type="ARBA" id="ARBA00022618"/>
    </source>
</evidence>
<dbReference type="Gene3D" id="1.10.472.10">
    <property type="entry name" value="Cyclin-like"/>
    <property type="match status" value="2"/>
</dbReference>
<comment type="similarity">
    <text evidence="4">Belongs to the cyclin family.</text>
</comment>
<keyword evidence="8" id="KW-1185">Reference proteome</keyword>
<dbReference type="GO" id="GO:0044772">
    <property type="term" value="P:mitotic cell cycle phase transition"/>
    <property type="evidence" value="ECO:0007669"/>
    <property type="project" value="InterPro"/>
</dbReference>
<keyword evidence="1" id="KW-0132">Cell division</keyword>
<dbReference type="Proteomes" id="UP000271241">
    <property type="component" value="Unassembled WGS sequence"/>
</dbReference>
<dbReference type="PROSITE" id="PS00292">
    <property type="entry name" value="CYCLINS"/>
    <property type="match status" value="1"/>
</dbReference>
<dbReference type="GO" id="GO:0051301">
    <property type="term" value="P:cell division"/>
    <property type="evidence" value="ECO:0007669"/>
    <property type="project" value="UniProtKB-KW"/>
</dbReference>
<dbReference type="FunFam" id="1.10.472.10:FF:000001">
    <property type="entry name" value="G2/mitotic-specific cyclin"/>
    <property type="match status" value="1"/>
</dbReference>
<dbReference type="CDD" id="cd20512">
    <property type="entry name" value="CYCLIN_CLBs_yeast_rpt2"/>
    <property type="match status" value="1"/>
</dbReference>
<sequence>MLVSEYADDIFQHMIEVERKLTPNPGYMEHQPELRQWHVRAVLVDWLVQVHQRFRLLPETLYLAVNLVDRFLSKKAITLPKLQLVGASALFIAAKYEEVIAPSVREMLYMVDGAYTADELLKAERFMVHLLGFDLGWPGPMNFLRRVSKADDYDIPTRTLAKYLLETALLDERFIGITPSKQAAAACRVARTMLHKGDWTAQHAELSGYSAEQLNRTCQLFVDVLRAPPRRTKAVFNKYADKCFLHVSTFAAQWISTRYAKAVPA</sequence>
<dbReference type="InterPro" id="IPR013763">
    <property type="entry name" value="Cyclin-like_dom"/>
</dbReference>
<evidence type="ECO:0000313" key="7">
    <source>
        <dbReference type="EMBL" id="RKP09227.1"/>
    </source>
</evidence>
<evidence type="ECO:0000256" key="4">
    <source>
        <dbReference type="RuleBase" id="RU000383"/>
    </source>
</evidence>
<dbReference type="InterPro" id="IPR048258">
    <property type="entry name" value="Cyclins_cyclin-box"/>
</dbReference>
<protein>
    <submittedName>
        <fullName evidence="7">Cyclin-like protein</fullName>
    </submittedName>
</protein>
<dbReference type="SMART" id="SM01332">
    <property type="entry name" value="Cyclin_C"/>
    <property type="match status" value="1"/>
</dbReference>
<feature type="domain" description="Cyclin C-terminal" evidence="6">
    <location>
        <begin position="138"/>
        <end position="253"/>
    </location>
</feature>
<dbReference type="InterPro" id="IPR006671">
    <property type="entry name" value="Cyclin_N"/>
</dbReference>
<dbReference type="InterPro" id="IPR036915">
    <property type="entry name" value="Cyclin-like_sf"/>
</dbReference>
<dbReference type="PANTHER" id="PTHR10177">
    <property type="entry name" value="CYCLINS"/>
    <property type="match status" value="1"/>
</dbReference>
<organism evidence="7 8">
    <name type="scientific">Thamnocephalis sphaerospora</name>
    <dbReference type="NCBI Taxonomy" id="78915"/>
    <lineage>
        <taxon>Eukaryota</taxon>
        <taxon>Fungi</taxon>
        <taxon>Fungi incertae sedis</taxon>
        <taxon>Zoopagomycota</taxon>
        <taxon>Zoopagomycotina</taxon>
        <taxon>Zoopagomycetes</taxon>
        <taxon>Zoopagales</taxon>
        <taxon>Sigmoideomycetaceae</taxon>
        <taxon>Thamnocephalis</taxon>
    </lineage>
</organism>
<evidence type="ECO:0000259" key="6">
    <source>
        <dbReference type="SMART" id="SM01332"/>
    </source>
</evidence>
<dbReference type="EMBL" id="KZ992530">
    <property type="protein sequence ID" value="RKP09227.1"/>
    <property type="molecule type" value="Genomic_DNA"/>
</dbReference>
<dbReference type="SMART" id="SM00385">
    <property type="entry name" value="CYCLIN"/>
    <property type="match status" value="2"/>
</dbReference>
<evidence type="ECO:0000256" key="3">
    <source>
        <dbReference type="ARBA" id="ARBA00023306"/>
    </source>
</evidence>
<feature type="domain" description="Cyclin-like" evidence="5">
    <location>
        <begin position="45"/>
        <end position="129"/>
    </location>
</feature>
<reference evidence="8" key="1">
    <citation type="journal article" date="2018" name="Nat. Microbiol.">
        <title>Leveraging single-cell genomics to expand the fungal tree of life.</title>
        <authorList>
            <person name="Ahrendt S.R."/>
            <person name="Quandt C.A."/>
            <person name="Ciobanu D."/>
            <person name="Clum A."/>
            <person name="Salamov A."/>
            <person name="Andreopoulos B."/>
            <person name="Cheng J.F."/>
            <person name="Woyke T."/>
            <person name="Pelin A."/>
            <person name="Henrissat B."/>
            <person name="Reynolds N.K."/>
            <person name="Benny G.L."/>
            <person name="Smith M.E."/>
            <person name="James T.Y."/>
            <person name="Grigoriev I.V."/>
        </authorList>
    </citation>
    <scope>NUCLEOTIDE SEQUENCE [LARGE SCALE GENOMIC DNA]</scope>
    <source>
        <strain evidence="8">RSA 1356</strain>
    </source>
</reference>
<dbReference type="InterPro" id="IPR039361">
    <property type="entry name" value="Cyclin"/>
</dbReference>
<dbReference type="OrthoDB" id="5590282at2759"/>
<dbReference type="SUPFAM" id="SSF47954">
    <property type="entry name" value="Cyclin-like"/>
    <property type="match status" value="2"/>
</dbReference>
<dbReference type="Pfam" id="PF02984">
    <property type="entry name" value="Cyclin_C"/>
    <property type="match status" value="1"/>
</dbReference>
<dbReference type="InterPro" id="IPR046965">
    <property type="entry name" value="Cyclin_A/B-like"/>
</dbReference>
<name>A0A4P9XSW4_9FUNG</name>
<dbReference type="InterPro" id="IPR004367">
    <property type="entry name" value="Cyclin_C-dom"/>
</dbReference>
<dbReference type="Pfam" id="PF00134">
    <property type="entry name" value="Cyclin_N"/>
    <property type="match status" value="1"/>
</dbReference>
<gene>
    <name evidence="7" type="ORF">THASP1DRAFT_34462</name>
</gene>
<evidence type="ECO:0000313" key="8">
    <source>
        <dbReference type="Proteomes" id="UP000271241"/>
    </source>
</evidence>
<dbReference type="AlphaFoldDB" id="A0A4P9XSW4"/>
<dbReference type="GO" id="GO:0016538">
    <property type="term" value="F:cyclin-dependent protein serine/threonine kinase regulator activity"/>
    <property type="evidence" value="ECO:0007669"/>
    <property type="project" value="InterPro"/>
</dbReference>
<evidence type="ECO:0000259" key="5">
    <source>
        <dbReference type="SMART" id="SM00385"/>
    </source>
</evidence>
<keyword evidence="3" id="KW-0131">Cell cycle</keyword>
<proteinExistence type="inferred from homology"/>
<feature type="domain" description="Cyclin-like" evidence="5">
    <location>
        <begin position="142"/>
        <end position="223"/>
    </location>
</feature>
<evidence type="ECO:0000256" key="2">
    <source>
        <dbReference type="ARBA" id="ARBA00023127"/>
    </source>
</evidence>
<dbReference type="STRING" id="78915.A0A4P9XSW4"/>
<dbReference type="PIRSF" id="PIRSF001771">
    <property type="entry name" value="Cyclin_A_B_D_E"/>
    <property type="match status" value="1"/>
</dbReference>
<accession>A0A4P9XSW4</accession>
<keyword evidence="2 4" id="KW-0195">Cyclin</keyword>